<evidence type="ECO:0000256" key="1">
    <source>
        <dbReference type="ARBA" id="ARBA00003531"/>
    </source>
</evidence>
<dbReference type="PANTHER" id="PTHR23117">
    <property type="entry name" value="GUANYLATE KINASE-RELATED"/>
    <property type="match status" value="1"/>
</dbReference>
<keyword evidence="8 11" id="KW-0067">ATP-binding</keyword>
<reference evidence="13 14" key="1">
    <citation type="journal article" date="2019" name="Int. J. Syst. Evol. Microbiol.">
        <title>The Global Catalogue of Microorganisms (GCM) 10K type strain sequencing project: providing services to taxonomists for standard genome sequencing and annotation.</title>
        <authorList>
            <consortium name="The Broad Institute Genomics Platform"/>
            <consortium name="The Broad Institute Genome Sequencing Center for Infectious Disease"/>
            <person name="Wu L."/>
            <person name="Ma J."/>
        </authorList>
    </citation>
    <scope>NUCLEOTIDE SEQUENCE [LARGE SCALE GENOMIC DNA]</scope>
    <source>
        <strain evidence="13 14">JCM 14718</strain>
    </source>
</reference>
<comment type="similarity">
    <text evidence="2 11">Belongs to the guanylate kinase family.</text>
</comment>
<dbReference type="Proteomes" id="UP001500618">
    <property type="component" value="Unassembled WGS sequence"/>
</dbReference>
<comment type="catalytic activity">
    <reaction evidence="10 11">
        <text>GMP + ATP = GDP + ADP</text>
        <dbReference type="Rhea" id="RHEA:20780"/>
        <dbReference type="ChEBI" id="CHEBI:30616"/>
        <dbReference type="ChEBI" id="CHEBI:58115"/>
        <dbReference type="ChEBI" id="CHEBI:58189"/>
        <dbReference type="ChEBI" id="CHEBI:456216"/>
        <dbReference type="EC" id="2.7.4.8"/>
    </reaction>
</comment>
<comment type="function">
    <text evidence="1 11">Essential for recycling GMP and indirectly, cGMP.</text>
</comment>
<dbReference type="RefSeq" id="WP_279582911.1">
    <property type="nucleotide sequence ID" value="NZ_BAAANY010000012.1"/>
</dbReference>
<dbReference type="SUPFAM" id="SSF52540">
    <property type="entry name" value="P-loop containing nucleoside triphosphate hydrolases"/>
    <property type="match status" value="1"/>
</dbReference>
<name>A0ABN2HA61_9ACTN</name>
<sequence length="195" mass="21820">MTTDDLTKRGRLTVLSGPSGVGKSTVIATMRRVHPDVWLSVSATTRHPRPGERDGVHYHFVNRDQFMAMVDANMLLEWAEYAGNLYGTPREPVERRLSQGKSALLEIDLFGARQVRVAEPQALLVFLAPPSREHLFERLSGRGTEDQETVRRRFELAEVELAAVGEFDVVLVNDTVQHACDELVLLLESSTISHS</sequence>
<evidence type="ECO:0000256" key="4">
    <source>
        <dbReference type="ARBA" id="ARBA00016296"/>
    </source>
</evidence>
<keyword evidence="5 11" id="KW-0808">Transferase</keyword>
<dbReference type="InterPro" id="IPR008145">
    <property type="entry name" value="GK/Ca_channel_bsu"/>
</dbReference>
<dbReference type="EMBL" id="BAAANY010000012">
    <property type="protein sequence ID" value="GAA1684445.1"/>
    <property type="molecule type" value="Genomic_DNA"/>
</dbReference>
<keyword evidence="7 11" id="KW-0418">Kinase</keyword>
<dbReference type="PANTHER" id="PTHR23117:SF13">
    <property type="entry name" value="GUANYLATE KINASE"/>
    <property type="match status" value="1"/>
</dbReference>
<evidence type="ECO:0000259" key="12">
    <source>
        <dbReference type="PROSITE" id="PS50052"/>
    </source>
</evidence>
<evidence type="ECO:0000256" key="9">
    <source>
        <dbReference type="ARBA" id="ARBA00030128"/>
    </source>
</evidence>
<gene>
    <name evidence="11 13" type="primary">gmk</name>
    <name evidence="13" type="ORF">GCM10009765_37290</name>
</gene>
<keyword evidence="14" id="KW-1185">Reference proteome</keyword>
<dbReference type="Gene3D" id="3.30.63.10">
    <property type="entry name" value="Guanylate Kinase phosphate binding domain"/>
    <property type="match status" value="1"/>
</dbReference>
<dbReference type="Pfam" id="PF00625">
    <property type="entry name" value="Guanylate_kin"/>
    <property type="match status" value="1"/>
</dbReference>
<dbReference type="HAMAP" id="MF_00328">
    <property type="entry name" value="Guanylate_kinase"/>
    <property type="match status" value="1"/>
</dbReference>
<dbReference type="Gene3D" id="3.40.50.300">
    <property type="entry name" value="P-loop containing nucleotide triphosphate hydrolases"/>
    <property type="match status" value="1"/>
</dbReference>
<dbReference type="InterPro" id="IPR027417">
    <property type="entry name" value="P-loop_NTPase"/>
</dbReference>
<keyword evidence="6 11" id="KW-0547">Nucleotide-binding</keyword>
<evidence type="ECO:0000256" key="5">
    <source>
        <dbReference type="ARBA" id="ARBA00022679"/>
    </source>
</evidence>
<keyword evidence="11" id="KW-0963">Cytoplasm</keyword>
<evidence type="ECO:0000256" key="3">
    <source>
        <dbReference type="ARBA" id="ARBA00012961"/>
    </source>
</evidence>
<dbReference type="PROSITE" id="PS50052">
    <property type="entry name" value="GUANYLATE_KINASE_2"/>
    <property type="match status" value="1"/>
</dbReference>
<accession>A0ABN2HA61</accession>
<comment type="subcellular location">
    <subcellularLocation>
        <location evidence="11">Cytoplasm</location>
    </subcellularLocation>
</comment>
<dbReference type="CDD" id="cd00071">
    <property type="entry name" value="GMPK"/>
    <property type="match status" value="1"/>
</dbReference>
<dbReference type="EC" id="2.7.4.8" evidence="3 11"/>
<proteinExistence type="inferred from homology"/>
<evidence type="ECO:0000256" key="7">
    <source>
        <dbReference type="ARBA" id="ARBA00022777"/>
    </source>
</evidence>
<evidence type="ECO:0000256" key="8">
    <source>
        <dbReference type="ARBA" id="ARBA00022840"/>
    </source>
</evidence>
<dbReference type="InterPro" id="IPR008144">
    <property type="entry name" value="Guanylate_kin-like_dom"/>
</dbReference>
<evidence type="ECO:0000256" key="6">
    <source>
        <dbReference type="ARBA" id="ARBA00022741"/>
    </source>
</evidence>
<evidence type="ECO:0000256" key="2">
    <source>
        <dbReference type="ARBA" id="ARBA00005790"/>
    </source>
</evidence>
<dbReference type="PROSITE" id="PS00856">
    <property type="entry name" value="GUANYLATE_KINASE_1"/>
    <property type="match status" value="1"/>
</dbReference>
<evidence type="ECO:0000313" key="14">
    <source>
        <dbReference type="Proteomes" id="UP001500618"/>
    </source>
</evidence>
<evidence type="ECO:0000313" key="13">
    <source>
        <dbReference type="EMBL" id="GAA1684445.1"/>
    </source>
</evidence>
<dbReference type="InterPro" id="IPR020590">
    <property type="entry name" value="Guanylate_kinase_CS"/>
</dbReference>
<feature type="binding site" evidence="11">
    <location>
        <begin position="17"/>
        <end position="24"/>
    </location>
    <ligand>
        <name>ATP</name>
        <dbReference type="ChEBI" id="CHEBI:30616"/>
    </ligand>
</feature>
<organism evidence="13 14">
    <name type="scientific">Fodinicola feengrottensis</name>
    <dbReference type="NCBI Taxonomy" id="435914"/>
    <lineage>
        <taxon>Bacteria</taxon>
        <taxon>Bacillati</taxon>
        <taxon>Actinomycetota</taxon>
        <taxon>Actinomycetes</taxon>
        <taxon>Mycobacteriales</taxon>
        <taxon>Fodinicola</taxon>
    </lineage>
</organism>
<evidence type="ECO:0000256" key="11">
    <source>
        <dbReference type="HAMAP-Rule" id="MF_00328"/>
    </source>
</evidence>
<comment type="caution">
    <text evidence="13">The sequence shown here is derived from an EMBL/GenBank/DDBJ whole genome shotgun (WGS) entry which is preliminary data.</text>
</comment>
<evidence type="ECO:0000256" key="10">
    <source>
        <dbReference type="ARBA" id="ARBA00048594"/>
    </source>
</evidence>
<protein>
    <recommendedName>
        <fullName evidence="4 11">Guanylate kinase</fullName>
        <ecNumber evidence="3 11">2.7.4.8</ecNumber>
    </recommendedName>
    <alternativeName>
        <fullName evidence="9 11">GMP kinase</fullName>
    </alternativeName>
</protein>
<dbReference type="SMART" id="SM00072">
    <property type="entry name" value="GuKc"/>
    <property type="match status" value="1"/>
</dbReference>
<dbReference type="InterPro" id="IPR017665">
    <property type="entry name" value="Guanylate_kinase"/>
</dbReference>
<dbReference type="GO" id="GO:0016301">
    <property type="term" value="F:kinase activity"/>
    <property type="evidence" value="ECO:0007669"/>
    <property type="project" value="UniProtKB-KW"/>
</dbReference>
<feature type="domain" description="Guanylate kinase-like" evidence="12">
    <location>
        <begin position="10"/>
        <end position="188"/>
    </location>
</feature>
<dbReference type="NCBIfam" id="TIGR03263">
    <property type="entry name" value="guanyl_kin"/>
    <property type="match status" value="1"/>
</dbReference>